<sequence>MGESNYQQLAYRRSLPEFKEHSAKAKKSRASILSLVHLSTVEDLFQQ</sequence>
<accession>A0A834WII1</accession>
<organism evidence="1 2">
    <name type="scientific">Senna tora</name>
    <dbReference type="NCBI Taxonomy" id="362788"/>
    <lineage>
        <taxon>Eukaryota</taxon>
        <taxon>Viridiplantae</taxon>
        <taxon>Streptophyta</taxon>
        <taxon>Embryophyta</taxon>
        <taxon>Tracheophyta</taxon>
        <taxon>Spermatophyta</taxon>
        <taxon>Magnoliopsida</taxon>
        <taxon>eudicotyledons</taxon>
        <taxon>Gunneridae</taxon>
        <taxon>Pentapetalae</taxon>
        <taxon>rosids</taxon>
        <taxon>fabids</taxon>
        <taxon>Fabales</taxon>
        <taxon>Fabaceae</taxon>
        <taxon>Caesalpinioideae</taxon>
        <taxon>Cassia clade</taxon>
        <taxon>Senna</taxon>
    </lineage>
</organism>
<evidence type="ECO:0000313" key="2">
    <source>
        <dbReference type="Proteomes" id="UP000634136"/>
    </source>
</evidence>
<dbReference type="EMBL" id="JAAIUW010000007">
    <property type="protein sequence ID" value="KAF7824047.1"/>
    <property type="molecule type" value="Genomic_DNA"/>
</dbReference>
<evidence type="ECO:0000313" key="1">
    <source>
        <dbReference type="EMBL" id="KAF7824047.1"/>
    </source>
</evidence>
<gene>
    <name evidence="1" type="ORF">G2W53_022191</name>
</gene>
<dbReference type="Proteomes" id="UP000634136">
    <property type="component" value="Unassembled WGS sequence"/>
</dbReference>
<comment type="caution">
    <text evidence="1">The sequence shown here is derived from an EMBL/GenBank/DDBJ whole genome shotgun (WGS) entry which is preliminary data.</text>
</comment>
<reference evidence="1" key="1">
    <citation type="submission" date="2020-09" db="EMBL/GenBank/DDBJ databases">
        <title>Genome-Enabled Discovery of Anthraquinone Biosynthesis in Senna tora.</title>
        <authorList>
            <person name="Kang S.-H."/>
            <person name="Pandey R.P."/>
            <person name="Lee C.-M."/>
            <person name="Sim J.-S."/>
            <person name="Jeong J.-T."/>
            <person name="Choi B.-S."/>
            <person name="Jung M."/>
            <person name="Ginzburg D."/>
            <person name="Zhao K."/>
            <person name="Won S.Y."/>
            <person name="Oh T.-J."/>
            <person name="Yu Y."/>
            <person name="Kim N.-H."/>
            <person name="Lee O.R."/>
            <person name="Lee T.-H."/>
            <person name="Bashyal P."/>
            <person name="Kim T.-S."/>
            <person name="Lee W.-H."/>
            <person name="Kawkins C."/>
            <person name="Kim C.-K."/>
            <person name="Kim J.S."/>
            <person name="Ahn B.O."/>
            <person name="Rhee S.Y."/>
            <person name="Sohng J.K."/>
        </authorList>
    </citation>
    <scope>NUCLEOTIDE SEQUENCE</scope>
    <source>
        <tissue evidence="1">Leaf</tissue>
    </source>
</reference>
<keyword evidence="2" id="KW-1185">Reference proteome</keyword>
<proteinExistence type="predicted"/>
<protein>
    <submittedName>
        <fullName evidence="1">Uncharacterized protein</fullName>
    </submittedName>
</protein>
<dbReference type="AlphaFoldDB" id="A0A834WII1"/>
<name>A0A834WII1_9FABA</name>